<comment type="caution">
    <text evidence="1">The sequence shown here is derived from an EMBL/GenBank/DDBJ whole genome shotgun (WGS) entry which is preliminary data.</text>
</comment>
<evidence type="ECO:0000313" key="2">
    <source>
        <dbReference type="Proteomes" id="UP000015688"/>
    </source>
</evidence>
<organism evidence="1 2">
    <name type="scientific">Paraclostridium bifermentans ATCC 638 = DSM 14991</name>
    <dbReference type="NCBI Taxonomy" id="1233171"/>
    <lineage>
        <taxon>Bacteria</taxon>
        <taxon>Bacillati</taxon>
        <taxon>Bacillota</taxon>
        <taxon>Clostridia</taxon>
        <taxon>Peptostreptococcales</taxon>
        <taxon>Peptostreptococcaceae</taxon>
        <taxon>Paraclostridium</taxon>
    </lineage>
</organism>
<reference evidence="1 2" key="1">
    <citation type="submission" date="2013-06" db="EMBL/GenBank/DDBJ databases">
        <authorList>
            <person name="Walk S."/>
            <person name="Aronoff D."/>
            <person name="Young V.Y."/>
            <person name="Marsh J."/>
            <person name="Harrison L."/>
            <person name="Daugherty S.C."/>
            <person name="Shefchek K.A."/>
            <person name="Hine E.E."/>
            <person name="Tallon L.J."/>
            <person name="Sadzewicz L.K."/>
            <person name="Rasko D.A."/>
        </authorList>
    </citation>
    <scope>NUCLEOTIDE SEQUENCE [LARGE SCALE GENOMIC DNA]</scope>
    <source>
        <strain evidence="1 2">ATCC 638</strain>
    </source>
</reference>
<name>T4VGR2_PARBF</name>
<sequence length="70" mass="8084">MIKNPKFKGLLSISQAGKLYNKSESTLRRNISNGKFIEGEDCIKLGTYWIFDKKALDREYGKTDKPNKKE</sequence>
<proteinExistence type="predicted"/>
<accession>T4VGR2</accession>
<dbReference type="RefSeq" id="WP_021434425.1">
    <property type="nucleotide sequence ID" value="NZ_AVNC01000022.1"/>
</dbReference>
<evidence type="ECO:0008006" key="3">
    <source>
        <dbReference type="Google" id="ProtNLM"/>
    </source>
</evidence>
<evidence type="ECO:0000313" key="1">
    <source>
        <dbReference type="EMBL" id="EQK39956.1"/>
    </source>
</evidence>
<protein>
    <recommendedName>
        <fullName evidence="3">Helix-turn-helix domain protein</fullName>
    </recommendedName>
</protein>
<dbReference type="GeneID" id="67474447"/>
<dbReference type="Proteomes" id="UP000015688">
    <property type="component" value="Unassembled WGS sequence"/>
</dbReference>
<dbReference type="AlphaFoldDB" id="T4VGR2"/>
<dbReference type="PATRIC" id="fig|1233171.3.peg.3386"/>
<gene>
    <name evidence="1" type="ORF">C672_3518</name>
</gene>
<dbReference type="EMBL" id="AVNC01000022">
    <property type="protein sequence ID" value="EQK39956.1"/>
    <property type="molecule type" value="Genomic_DNA"/>
</dbReference>